<organism evidence="15 16">
    <name type="scientific">Boletus reticuloceps</name>
    <dbReference type="NCBI Taxonomy" id="495285"/>
    <lineage>
        <taxon>Eukaryota</taxon>
        <taxon>Fungi</taxon>
        <taxon>Dikarya</taxon>
        <taxon>Basidiomycota</taxon>
        <taxon>Agaricomycotina</taxon>
        <taxon>Agaricomycetes</taxon>
        <taxon>Agaricomycetidae</taxon>
        <taxon>Boletales</taxon>
        <taxon>Boletineae</taxon>
        <taxon>Boletaceae</taxon>
        <taxon>Boletoideae</taxon>
        <taxon>Boletus</taxon>
    </lineage>
</organism>
<evidence type="ECO:0000256" key="11">
    <source>
        <dbReference type="ARBA" id="ARBA00047906"/>
    </source>
</evidence>
<dbReference type="EMBL" id="JAGFBS010000006">
    <property type="protein sequence ID" value="KAG6378423.1"/>
    <property type="molecule type" value="Genomic_DNA"/>
</dbReference>
<dbReference type="GO" id="GO:0047184">
    <property type="term" value="F:1-acylglycerophosphocholine O-acyltransferase activity"/>
    <property type="evidence" value="ECO:0007669"/>
    <property type="project" value="TreeGrafter"/>
</dbReference>
<evidence type="ECO:0000256" key="4">
    <source>
        <dbReference type="ARBA" id="ARBA00022787"/>
    </source>
</evidence>
<dbReference type="OrthoDB" id="193467at2759"/>
<evidence type="ECO:0000259" key="14">
    <source>
        <dbReference type="SMART" id="SM00563"/>
    </source>
</evidence>
<dbReference type="PANTHER" id="PTHR12497:SF0">
    <property type="entry name" value="TAFAZZIN"/>
    <property type="match status" value="1"/>
</dbReference>
<evidence type="ECO:0000256" key="7">
    <source>
        <dbReference type="ARBA" id="ARBA00023128"/>
    </source>
</evidence>
<evidence type="ECO:0000256" key="8">
    <source>
        <dbReference type="ARBA" id="ARBA00023136"/>
    </source>
</evidence>
<dbReference type="PANTHER" id="PTHR12497">
    <property type="entry name" value="TAZ PROTEIN TAFAZZIN"/>
    <property type="match status" value="1"/>
</dbReference>
<dbReference type="AlphaFoldDB" id="A0A8I3ACI0"/>
<dbReference type="SMART" id="SM00563">
    <property type="entry name" value="PlsC"/>
    <property type="match status" value="1"/>
</dbReference>
<feature type="region of interest" description="Disordered" evidence="13">
    <location>
        <begin position="400"/>
        <end position="421"/>
    </location>
</feature>
<comment type="catalytic activity">
    <reaction evidence="11">
        <text>1'-[1,2-diacyl-sn-glycero-3-phospho],3'-[1-acyl-sn-glycero-3-phospho]-glycerol + a 1,2-diacyl-sn-glycero-3-phosphocholine = a cardiolipin + a 1-acyl-sn-glycero-3-phosphocholine</text>
        <dbReference type="Rhea" id="RHEA:33731"/>
        <dbReference type="ChEBI" id="CHEBI:57643"/>
        <dbReference type="ChEBI" id="CHEBI:58168"/>
        <dbReference type="ChEBI" id="CHEBI:62237"/>
        <dbReference type="ChEBI" id="CHEBI:64743"/>
    </reaction>
    <physiologicalReaction direction="left-to-right" evidence="11">
        <dbReference type="Rhea" id="RHEA:33732"/>
    </physiologicalReaction>
    <physiologicalReaction direction="right-to-left" evidence="11">
        <dbReference type="Rhea" id="RHEA:33733"/>
    </physiologicalReaction>
</comment>
<gene>
    <name evidence="15" type="ORF">JVT61DRAFT_12678</name>
</gene>
<dbReference type="InterPro" id="IPR000872">
    <property type="entry name" value="Tafazzin"/>
</dbReference>
<protein>
    <recommendedName>
        <fullName evidence="12">Tafazzin family protein</fullName>
    </recommendedName>
</protein>
<proteinExistence type="inferred from homology"/>
<dbReference type="Pfam" id="PF01553">
    <property type="entry name" value="Acyltransferase"/>
    <property type="match status" value="1"/>
</dbReference>
<dbReference type="Proteomes" id="UP000683000">
    <property type="component" value="Unassembled WGS sequence"/>
</dbReference>
<feature type="domain" description="Phospholipid/glycerol acyltransferase" evidence="14">
    <location>
        <begin position="140"/>
        <end position="273"/>
    </location>
</feature>
<name>A0A8I3ACI0_9AGAM</name>
<evidence type="ECO:0000256" key="3">
    <source>
        <dbReference type="ARBA" id="ARBA00022679"/>
    </source>
</evidence>
<comment type="caution">
    <text evidence="15">The sequence shown here is derived from an EMBL/GenBank/DDBJ whole genome shotgun (WGS) entry which is preliminary data.</text>
</comment>
<feature type="compositionally biased region" description="Polar residues" evidence="13">
    <location>
        <begin position="400"/>
        <end position="412"/>
    </location>
</feature>
<evidence type="ECO:0000313" key="15">
    <source>
        <dbReference type="EMBL" id="KAG6378423.1"/>
    </source>
</evidence>
<dbReference type="InterPro" id="IPR002123">
    <property type="entry name" value="Plipid/glycerol_acylTrfase"/>
</dbReference>
<dbReference type="GO" id="GO:0005741">
    <property type="term" value="C:mitochondrial outer membrane"/>
    <property type="evidence" value="ECO:0007669"/>
    <property type="project" value="UniProtKB-SubCell"/>
</dbReference>
<evidence type="ECO:0000256" key="13">
    <source>
        <dbReference type="SAM" id="MobiDB-lite"/>
    </source>
</evidence>
<reference evidence="15" key="1">
    <citation type="submission" date="2021-03" db="EMBL/GenBank/DDBJ databases">
        <title>Evolutionary innovations through gain and loss of genes in the ectomycorrhizal Boletales.</title>
        <authorList>
            <person name="Wu G."/>
            <person name="Miyauchi S."/>
            <person name="Morin E."/>
            <person name="Yang Z.-L."/>
            <person name="Xu J."/>
            <person name="Martin F.M."/>
        </authorList>
    </citation>
    <scope>NUCLEOTIDE SEQUENCE</scope>
    <source>
        <strain evidence="15">BR01</strain>
    </source>
</reference>
<keyword evidence="6" id="KW-0443">Lipid metabolism</keyword>
<dbReference type="GO" id="GO:0035965">
    <property type="term" value="P:cardiolipin acyl-chain remodeling"/>
    <property type="evidence" value="ECO:0007669"/>
    <property type="project" value="TreeGrafter"/>
</dbReference>
<evidence type="ECO:0000256" key="5">
    <source>
        <dbReference type="ARBA" id="ARBA00022792"/>
    </source>
</evidence>
<evidence type="ECO:0000256" key="10">
    <source>
        <dbReference type="ARBA" id="ARBA00024323"/>
    </source>
</evidence>
<keyword evidence="8" id="KW-0472">Membrane</keyword>
<dbReference type="GO" id="GO:0007007">
    <property type="term" value="P:inner mitochondrial membrane organization"/>
    <property type="evidence" value="ECO:0007669"/>
    <property type="project" value="TreeGrafter"/>
</dbReference>
<keyword evidence="7" id="KW-0496">Mitochondrion</keyword>
<sequence>MIDFLTAGEKRHRSKKAERNDMKNGTSIKRREARSKDLAWHVVGRGGGRGRRVDSTTVGPKQFLSLSQHDDRRGRSVSREGRGYQLEVSMSQLLSSAVISAVGLTCKAFLNSGLCSITVTNLPILLDALREDCRSSGQGVVTVSNHLSTLDDPLTWGILPFENFTNSRTIRWVLGASDIMFTNPLFSAFFRKGQVIETFRGNGIWQPAVDVAIEKLNHGHWLHMFGEGKVHQPAVYPQIDGVAHLPQFKWGVGRIIMETNVSPLIVPMWLTGFDKLMPERRPFPCKYFPNMGVRLGVTFGDPIPPEKIMDALNVLRRLKRPTSPPGALENSMRHSEPSIRSGLYGTSCVGGWMERAIVRAGGDLLEGWKGAERRAQMDEIRSEVTAIIQRAVEDLGRKVSGNTLGLTLPPQSEESRDHRVH</sequence>
<comment type="similarity">
    <text evidence="2 12">Belongs to the taffazin family.</text>
</comment>
<evidence type="ECO:0000256" key="12">
    <source>
        <dbReference type="RuleBase" id="RU365062"/>
    </source>
</evidence>
<dbReference type="GO" id="GO:0005743">
    <property type="term" value="C:mitochondrial inner membrane"/>
    <property type="evidence" value="ECO:0007669"/>
    <property type="project" value="UniProtKB-SubCell"/>
</dbReference>
<evidence type="ECO:0000256" key="2">
    <source>
        <dbReference type="ARBA" id="ARBA00010524"/>
    </source>
</evidence>
<evidence type="ECO:0000313" key="16">
    <source>
        <dbReference type="Proteomes" id="UP000683000"/>
    </source>
</evidence>
<evidence type="ECO:0000256" key="6">
    <source>
        <dbReference type="ARBA" id="ARBA00023098"/>
    </source>
</evidence>
<dbReference type="CDD" id="cd07989">
    <property type="entry name" value="LPLAT_AGPAT-like"/>
    <property type="match status" value="1"/>
</dbReference>
<keyword evidence="3 15" id="KW-0808">Transferase</keyword>
<keyword evidence="9 15" id="KW-0012">Acyltransferase</keyword>
<keyword evidence="4" id="KW-1000">Mitochondrion outer membrane</keyword>
<dbReference type="SUPFAM" id="SSF69593">
    <property type="entry name" value="Glycerol-3-phosphate (1)-acyltransferase"/>
    <property type="match status" value="1"/>
</dbReference>
<feature type="region of interest" description="Disordered" evidence="13">
    <location>
        <begin position="1"/>
        <end position="27"/>
    </location>
</feature>
<comment type="subcellular location">
    <subcellularLocation>
        <location evidence="1">Mitochondrion inner membrane</location>
        <topology evidence="1">Peripheral membrane protein</topology>
        <orientation evidence="1">Intermembrane side</orientation>
    </subcellularLocation>
    <subcellularLocation>
        <location evidence="10">Mitochondrion outer membrane</location>
        <topology evidence="10">Peripheral membrane protein</topology>
        <orientation evidence="10">Intermembrane side</orientation>
    </subcellularLocation>
</comment>
<keyword evidence="5" id="KW-0999">Mitochondrion inner membrane</keyword>
<accession>A0A8I3ACI0</accession>
<evidence type="ECO:0000256" key="9">
    <source>
        <dbReference type="ARBA" id="ARBA00023315"/>
    </source>
</evidence>
<dbReference type="PRINTS" id="PR00979">
    <property type="entry name" value="TAFAZZIN"/>
</dbReference>
<evidence type="ECO:0000256" key="1">
    <source>
        <dbReference type="ARBA" id="ARBA00004137"/>
    </source>
</evidence>
<keyword evidence="16" id="KW-1185">Reference proteome</keyword>